<evidence type="ECO:0000313" key="1">
    <source>
        <dbReference type="EMBL" id="KAK1398599.1"/>
    </source>
</evidence>
<gene>
    <name evidence="1" type="ORF">POM88_008462</name>
</gene>
<protein>
    <submittedName>
        <fullName evidence="1">Uncharacterized protein</fullName>
    </submittedName>
</protein>
<name>A0AAD8N6J5_9APIA</name>
<accession>A0AAD8N6J5</accession>
<keyword evidence="2" id="KW-1185">Reference proteome</keyword>
<reference evidence="1" key="2">
    <citation type="submission" date="2023-05" db="EMBL/GenBank/DDBJ databases">
        <authorList>
            <person name="Schelkunov M.I."/>
        </authorList>
    </citation>
    <scope>NUCLEOTIDE SEQUENCE</scope>
    <source>
        <strain evidence="1">Hsosn_3</strain>
        <tissue evidence="1">Leaf</tissue>
    </source>
</reference>
<dbReference type="AlphaFoldDB" id="A0AAD8N6J5"/>
<comment type="caution">
    <text evidence="1">The sequence shown here is derived from an EMBL/GenBank/DDBJ whole genome shotgun (WGS) entry which is preliminary data.</text>
</comment>
<evidence type="ECO:0000313" key="2">
    <source>
        <dbReference type="Proteomes" id="UP001237642"/>
    </source>
</evidence>
<dbReference type="Proteomes" id="UP001237642">
    <property type="component" value="Unassembled WGS sequence"/>
</dbReference>
<proteinExistence type="predicted"/>
<dbReference type="EMBL" id="JAUIZM010000002">
    <property type="protein sequence ID" value="KAK1398599.1"/>
    <property type="molecule type" value="Genomic_DNA"/>
</dbReference>
<organism evidence="1 2">
    <name type="scientific">Heracleum sosnowskyi</name>
    <dbReference type="NCBI Taxonomy" id="360622"/>
    <lineage>
        <taxon>Eukaryota</taxon>
        <taxon>Viridiplantae</taxon>
        <taxon>Streptophyta</taxon>
        <taxon>Embryophyta</taxon>
        <taxon>Tracheophyta</taxon>
        <taxon>Spermatophyta</taxon>
        <taxon>Magnoliopsida</taxon>
        <taxon>eudicotyledons</taxon>
        <taxon>Gunneridae</taxon>
        <taxon>Pentapetalae</taxon>
        <taxon>asterids</taxon>
        <taxon>campanulids</taxon>
        <taxon>Apiales</taxon>
        <taxon>Apiaceae</taxon>
        <taxon>Apioideae</taxon>
        <taxon>apioid superclade</taxon>
        <taxon>Tordylieae</taxon>
        <taxon>Tordyliinae</taxon>
        <taxon>Heracleum</taxon>
    </lineage>
</organism>
<reference evidence="1" key="1">
    <citation type="submission" date="2023-02" db="EMBL/GenBank/DDBJ databases">
        <title>Genome of toxic invasive species Heracleum sosnowskyi carries increased number of genes despite the absence of recent whole-genome duplications.</title>
        <authorList>
            <person name="Schelkunov M."/>
            <person name="Shtratnikova V."/>
            <person name="Makarenko M."/>
            <person name="Klepikova A."/>
            <person name="Omelchenko D."/>
            <person name="Novikova G."/>
            <person name="Obukhova E."/>
            <person name="Bogdanov V."/>
            <person name="Penin A."/>
            <person name="Logacheva M."/>
        </authorList>
    </citation>
    <scope>NUCLEOTIDE SEQUENCE</scope>
    <source>
        <strain evidence="1">Hsosn_3</strain>
        <tissue evidence="1">Leaf</tissue>
    </source>
</reference>
<sequence>MIDAMIRFHKGCKYFSRDTTSEVRILLILSTSAYGRWHCQLIPEVMDPNNMTTHSADKHLQHDALATGSLWSISLKTSIFNPKDEYEYIQKMLRRTSLPATVCGA</sequence>